<feature type="region of interest" description="Disordered" evidence="1">
    <location>
        <begin position="28"/>
        <end position="64"/>
    </location>
</feature>
<sequence>MPADETRTPEDVVTFVGAPRVPELVLTGRGGGGMAESDPVISSSPSSTRLLRGASDEMNEASMM</sequence>
<dbReference type="AlphaFoldDB" id="S9QSK6"/>
<organism evidence="2 3">
    <name type="scientific">Cystobacter fuscus (strain ATCC 25194 / DSM 2262 / NBRC 100088 / M29)</name>
    <dbReference type="NCBI Taxonomy" id="1242864"/>
    <lineage>
        <taxon>Bacteria</taxon>
        <taxon>Pseudomonadati</taxon>
        <taxon>Myxococcota</taxon>
        <taxon>Myxococcia</taxon>
        <taxon>Myxococcales</taxon>
        <taxon>Cystobacterineae</taxon>
        <taxon>Archangiaceae</taxon>
        <taxon>Cystobacter</taxon>
    </lineage>
</organism>
<evidence type="ECO:0000313" key="2">
    <source>
        <dbReference type="EMBL" id="EPX59603.1"/>
    </source>
</evidence>
<protein>
    <submittedName>
        <fullName evidence="2">Uncharacterized protein</fullName>
    </submittedName>
</protein>
<name>S9QSK6_CYSF2</name>
<comment type="caution">
    <text evidence="2">The sequence shown here is derived from an EMBL/GenBank/DDBJ whole genome shotgun (WGS) entry which is preliminary data.</text>
</comment>
<evidence type="ECO:0000256" key="1">
    <source>
        <dbReference type="SAM" id="MobiDB-lite"/>
    </source>
</evidence>
<proteinExistence type="predicted"/>
<evidence type="ECO:0000313" key="3">
    <source>
        <dbReference type="Proteomes" id="UP000011682"/>
    </source>
</evidence>
<dbReference type="Proteomes" id="UP000011682">
    <property type="component" value="Unassembled WGS sequence"/>
</dbReference>
<keyword evidence="3" id="KW-1185">Reference proteome</keyword>
<reference evidence="2" key="1">
    <citation type="submission" date="2013-05" db="EMBL/GenBank/DDBJ databases">
        <title>Genome assembly of Cystobacter fuscus DSM 2262.</title>
        <authorList>
            <person name="Sharma G."/>
            <person name="Khatri I."/>
            <person name="Kaur C."/>
            <person name="Mayilraj S."/>
            <person name="Subramanian S."/>
        </authorList>
    </citation>
    <scope>NUCLEOTIDE SEQUENCE [LARGE SCALE GENOMIC DNA]</scope>
    <source>
        <strain evidence="2">DSM 2262</strain>
    </source>
</reference>
<accession>S9QSK6</accession>
<gene>
    <name evidence="2" type="ORF">D187_002764</name>
</gene>
<dbReference type="EMBL" id="ANAH02000016">
    <property type="protein sequence ID" value="EPX59603.1"/>
    <property type="molecule type" value="Genomic_DNA"/>
</dbReference>